<feature type="region of interest" description="Disordered" evidence="1">
    <location>
        <begin position="1"/>
        <end position="29"/>
    </location>
</feature>
<keyword evidence="2" id="KW-1185">Reference proteome</keyword>
<dbReference type="WBParaSite" id="jg8435">
    <property type="protein sequence ID" value="jg8435"/>
    <property type="gene ID" value="jg8435"/>
</dbReference>
<evidence type="ECO:0000313" key="3">
    <source>
        <dbReference type="WBParaSite" id="jg8435"/>
    </source>
</evidence>
<evidence type="ECO:0000313" key="2">
    <source>
        <dbReference type="Proteomes" id="UP000887574"/>
    </source>
</evidence>
<sequence>MNKGEHKGDQKRLSNQKWLPGSPCESVRRSCPCDSRSAPYLHAEAFILHWLVVVVISRRLRADAHHGRAAVDSRIGVV</sequence>
<dbReference type="AlphaFoldDB" id="A0A915EPI6"/>
<feature type="compositionally biased region" description="Basic and acidic residues" evidence="1">
    <location>
        <begin position="1"/>
        <end position="12"/>
    </location>
</feature>
<protein>
    <submittedName>
        <fullName evidence="3">Uncharacterized protein</fullName>
    </submittedName>
</protein>
<proteinExistence type="predicted"/>
<dbReference type="Proteomes" id="UP000887574">
    <property type="component" value="Unplaced"/>
</dbReference>
<evidence type="ECO:0000256" key="1">
    <source>
        <dbReference type="SAM" id="MobiDB-lite"/>
    </source>
</evidence>
<name>A0A915EPI6_9BILA</name>
<organism evidence="2 3">
    <name type="scientific">Ditylenchus dipsaci</name>
    <dbReference type="NCBI Taxonomy" id="166011"/>
    <lineage>
        <taxon>Eukaryota</taxon>
        <taxon>Metazoa</taxon>
        <taxon>Ecdysozoa</taxon>
        <taxon>Nematoda</taxon>
        <taxon>Chromadorea</taxon>
        <taxon>Rhabditida</taxon>
        <taxon>Tylenchina</taxon>
        <taxon>Tylenchomorpha</taxon>
        <taxon>Sphaerularioidea</taxon>
        <taxon>Anguinidae</taxon>
        <taxon>Anguininae</taxon>
        <taxon>Ditylenchus</taxon>
    </lineage>
</organism>
<accession>A0A915EPI6</accession>
<reference evidence="3" key="1">
    <citation type="submission" date="2022-11" db="UniProtKB">
        <authorList>
            <consortium name="WormBaseParasite"/>
        </authorList>
    </citation>
    <scope>IDENTIFICATION</scope>
</reference>